<dbReference type="InterPro" id="IPR002299">
    <property type="entry name" value="Porin_Neis"/>
</dbReference>
<dbReference type="PRINTS" id="PR00182">
    <property type="entry name" value="ECOLNEIPORIN"/>
</dbReference>
<evidence type="ECO:0000256" key="7">
    <source>
        <dbReference type="ARBA" id="ARBA00023065"/>
    </source>
</evidence>
<comment type="subcellular location">
    <subcellularLocation>
        <location evidence="1">Cell outer membrane</location>
        <topology evidence="1">Multi-pass membrane protein</topology>
    </subcellularLocation>
</comment>
<dbReference type="SUPFAM" id="SSF56935">
    <property type="entry name" value="Porins"/>
    <property type="match status" value="1"/>
</dbReference>
<keyword evidence="14" id="KW-1185">Reference proteome</keyword>
<dbReference type="InterPro" id="IPR023614">
    <property type="entry name" value="Porin_dom_sf"/>
</dbReference>
<dbReference type="PANTHER" id="PTHR34501:SF9">
    <property type="entry name" value="MAJOR OUTER MEMBRANE PROTEIN P.IA"/>
    <property type="match status" value="1"/>
</dbReference>
<dbReference type="GeneID" id="64061852"/>
<evidence type="ECO:0000256" key="6">
    <source>
        <dbReference type="ARBA" id="ARBA00022729"/>
    </source>
</evidence>
<evidence type="ECO:0000256" key="8">
    <source>
        <dbReference type="ARBA" id="ARBA00023114"/>
    </source>
</evidence>
<dbReference type="Gene3D" id="2.40.160.10">
    <property type="entry name" value="Porin"/>
    <property type="match status" value="1"/>
</dbReference>
<evidence type="ECO:0000256" key="11">
    <source>
        <dbReference type="SAM" id="SignalP"/>
    </source>
</evidence>
<evidence type="ECO:0000256" key="3">
    <source>
        <dbReference type="ARBA" id="ARBA00022448"/>
    </source>
</evidence>
<evidence type="ECO:0000256" key="9">
    <source>
        <dbReference type="ARBA" id="ARBA00023136"/>
    </source>
</evidence>
<evidence type="ECO:0000313" key="13">
    <source>
        <dbReference type="EMBL" id="EPE02071.1"/>
    </source>
</evidence>
<evidence type="ECO:0000256" key="5">
    <source>
        <dbReference type="ARBA" id="ARBA00022692"/>
    </source>
</evidence>
<dbReference type="PATRIC" id="fig|1203554.3.peg.285"/>
<dbReference type="EMBL" id="ATCF01000004">
    <property type="protein sequence ID" value="EPE02071.1"/>
    <property type="molecule type" value="Genomic_DNA"/>
</dbReference>
<dbReference type="AlphaFoldDB" id="S3BRQ6"/>
<evidence type="ECO:0000259" key="12">
    <source>
        <dbReference type="Pfam" id="PF13609"/>
    </source>
</evidence>
<evidence type="ECO:0000313" key="14">
    <source>
        <dbReference type="Proteomes" id="UP000014400"/>
    </source>
</evidence>
<evidence type="ECO:0000256" key="2">
    <source>
        <dbReference type="ARBA" id="ARBA00011233"/>
    </source>
</evidence>
<organism evidence="13 14">
    <name type="scientific">Sutterella wadsworthensis HGA0223</name>
    <dbReference type="NCBI Taxonomy" id="1203554"/>
    <lineage>
        <taxon>Bacteria</taxon>
        <taxon>Pseudomonadati</taxon>
        <taxon>Pseudomonadota</taxon>
        <taxon>Betaproteobacteria</taxon>
        <taxon>Burkholderiales</taxon>
        <taxon>Sutterellaceae</taxon>
        <taxon>Sutterella</taxon>
    </lineage>
</organism>
<keyword evidence="9" id="KW-0472">Membrane</keyword>
<dbReference type="PRINTS" id="PR00184">
    <property type="entry name" value="NEISSPPORIN"/>
</dbReference>
<dbReference type="STRING" id="1203554.HMPREF1476_00307"/>
<dbReference type="GO" id="GO:0009279">
    <property type="term" value="C:cell outer membrane"/>
    <property type="evidence" value="ECO:0007669"/>
    <property type="project" value="UniProtKB-SubCell"/>
</dbReference>
<accession>S3BRQ6</accession>
<feature type="chain" id="PRO_5004518055" description="Porin domain-containing protein" evidence="11">
    <location>
        <begin position="29"/>
        <end position="364"/>
    </location>
</feature>
<comment type="subunit">
    <text evidence="2">Homotrimer.</text>
</comment>
<dbReference type="PANTHER" id="PTHR34501">
    <property type="entry name" value="PROTEIN YDDL-RELATED"/>
    <property type="match status" value="1"/>
</dbReference>
<dbReference type="RefSeq" id="WP_016473733.1">
    <property type="nucleotide sequence ID" value="NZ_KE150480.1"/>
</dbReference>
<feature type="signal peptide" evidence="11">
    <location>
        <begin position="1"/>
        <end position="28"/>
    </location>
</feature>
<dbReference type="Pfam" id="PF13609">
    <property type="entry name" value="Porin_4"/>
    <property type="match status" value="1"/>
</dbReference>
<dbReference type="GO" id="GO:0046930">
    <property type="term" value="C:pore complex"/>
    <property type="evidence" value="ECO:0007669"/>
    <property type="project" value="UniProtKB-KW"/>
</dbReference>
<dbReference type="InterPro" id="IPR033900">
    <property type="entry name" value="Gram_neg_porin_domain"/>
</dbReference>
<dbReference type="InterPro" id="IPR050298">
    <property type="entry name" value="Gram-neg_bact_OMP"/>
</dbReference>
<keyword evidence="10" id="KW-0998">Cell outer membrane</keyword>
<dbReference type="GO" id="GO:0034220">
    <property type="term" value="P:monoatomic ion transmembrane transport"/>
    <property type="evidence" value="ECO:0007669"/>
    <property type="project" value="InterPro"/>
</dbReference>
<evidence type="ECO:0000256" key="1">
    <source>
        <dbReference type="ARBA" id="ARBA00004571"/>
    </source>
</evidence>
<keyword evidence="8" id="KW-0626">Porin</keyword>
<dbReference type="CDD" id="cd00342">
    <property type="entry name" value="gram_neg_porins"/>
    <property type="match status" value="1"/>
</dbReference>
<keyword evidence="6 11" id="KW-0732">Signal</keyword>
<keyword evidence="3" id="KW-0813">Transport</keyword>
<evidence type="ECO:0000256" key="10">
    <source>
        <dbReference type="ARBA" id="ARBA00023237"/>
    </source>
</evidence>
<keyword evidence="7" id="KW-0406">Ion transport</keyword>
<dbReference type="Proteomes" id="UP000014400">
    <property type="component" value="Unassembled WGS sequence"/>
</dbReference>
<evidence type="ECO:0000256" key="4">
    <source>
        <dbReference type="ARBA" id="ARBA00022452"/>
    </source>
</evidence>
<name>S3BRQ6_9BURK</name>
<keyword evidence="4" id="KW-1134">Transmembrane beta strand</keyword>
<proteinExistence type="predicted"/>
<protein>
    <recommendedName>
        <fullName evidence="12">Porin domain-containing protein</fullName>
    </recommendedName>
</protein>
<dbReference type="InterPro" id="IPR001702">
    <property type="entry name" value="Porin_Gram-ve"/>
</dbReference>
<keyword evidence="5" id="KW-0812">Transmembrane</keyword>
<sequence length="364" mass="39149">MQSIFTRKILVCAVLAAAALGSAAVSSAAETRIYGTVDTGFRMTNVRGGDTTFELVSGDNYSPAFGLEGSEELTGSTEVFFKLEQGYSVDDGSMTFEGRMFGRESVLGLRGSFGTIAIGRMGSIGSAAGTYDMACALDPFGAGYTDAGIQATMIETSRLDNAVTYVSPEFAGFKFTAQYSNQIGYTESSTESSHWNENTRYTGLGLQYDIGGLHAQVMFEREWKKHSDPTDDAYFITGGISYDFGFLTLYGAAQYAKNYGAGSQFGGWWYEVSSEDMVNQNDSYMIGVGKTLGEAWLMASVQYMNGKTVAGEDVNRYVAGIGATYNLSGRTSLYSALSYSNADGSLEEAGLDRTVLNFGISHTF</sequence>
<comment type="caution">
    <text evidence="13">The sequence shown here is derived from an EMBL/GenBank/DDBJ whole genome shotgun (WGS) entry which is preliminary data.</text>
</comment>
<gene>
    <name evidence="13" type="ORF">HMPREF1476_00307</name>
</gene>
<dbReference type="GO" id="GO:0015288">
    <property type="term" value="F:porin activity"/>
    <property type="evidence" value="ECO:0007669"/>
    <property type="project" value="UniProtKB-KW"/>
</dbReference>
<feature type="domain" description="Porin" evidence="12">
    <location>
        <begin position="16"/>
        <end position="344"/>
    </location>
</feature>
<dbReference type="HOGENOM" id="CLU_038238_1_1_4"/>
<reference evidence="13 14" key="1">
    <citation type="submission" date="2013-04" db="EMBL/GenBank/DDBJ databases">
        <title>The Genome Sequence of Sutterella wadsworthensis HGA0223.</title>
        <authorList>
            <consortium name="The Broad Institute Genomics Platform"/>
            <person name="Earl A."/>
            <person name="Ward D."/>
            <person name="Feldgarden M."/>
            <person name="Gevers D."/>
            <person name="Schmidt T.M."/>
            <person name="Dover J."/>
            <person name="Dai D."/>
            <person name="Walker B."/>
            <person name="Young S."/>
            <person name="Zeng Q."/>
            <person name="Gargeya S."/>
            <person name="Fitzgerald M."/>
            <person name="Haas B."/>
            <person name="Abouelleil A."/>
            <person name="Allen A.W."/>
            <person name="Alvarado L."/>
            <person name="Arachchi H.M."/>
            <person name="Berlin A.M."/>
            <person name="Chapman S.B."/>
            <person name="Gainer-Dewar J."/>
            <person name="Goldberg J."/>
            <person name="Griggs A."/>
            <person name="Gujja S."/>
            <person name="Hansen M."/>
            <person name="Howarth C."/>
            <person name="Imamovic A."/>
            <person name="Ireland A."/>
            <person name="Larimer J."/>
            <person name="McCowan C."/>
            <person name="Murphy C."/>
            <person name="Pearson M."/>
            <person name="Poon T.W."/>
            <person name="Priest M."/>
            <person name="Roberts A."/>
            <person name="Saif S."/>
            <person name="Shea T."/>
            <person name="Sisk P."/>
            <person name="Sykes S."/>
            <person name="Wortman J."/>
            <person name="Nusbaum C."/>
            <person name="Birren B."/>
        </authorList>
    </citation>
    <scope>NUCLEOTIDE SEQUENCE [LARGE SCALE GENOMIC DNA]</scope>
    <source>
        <strain evidence="13 14">HGA0223</strain>
    </source>
</reference>
<dbReference type="eggNOG" id="COG3203">
    <property type="taxonomic scope" value="Bacteria"/>
</dbReference>